<dbReference type="Proteomes" id="UP000662466">
    <property type="component" value="Unassembled WGS sequence"/>
</dbReference>
<evidence type="ECO:0000256" key="17">
    <source>
        <dbReference type="PIRSR" id="PIRSR602401-1"/>
    </source>
</evidence>
<evidence type="ECO:0000256" key="7">
    <source>
        <dbReference type="ARBA" id="ARBA00022989"/>
    </source>
</evidence>
<dbReference type="GO" id="GO:0016020">
    <property type="term" value="C:membrane"/>
    <property type="evidence" value="ECO:0007669"/>
    <property type="project" value="UniProtKB-SubCell"/>
</dbReference>
<dbReference type="InterPro" id="IPR011032">
    <property type="entry name" value="GroES-like_sf"/>
</dbReference>
<evidence type="ECO:0000256" key="12">
    <source>
        <dbReference type="ARBA" id="ARBA00023136"/>
    </source>
</evidence>
<dbReference type="Gene3D" id="3.40.50.720">
    <property type="entry name" value="NAD(P)-binding Rossmann-like Domain"/>
    <property type="match status" value="1"/>
</dbReference>
<dbReference type="InterPro" id="IPR011051">
    <property type="entry name" value="RmlC_Cupin_sf"/>
</dbReference>
<dbReference type="InterPro" id="IPR013096">
    <property type="entry name" value="Cupin_2"/>
</dbReference>
<dbReference type="Pfam" id="PF07883">
    <property type="entry name" value="Cupin_2"/>
    <property type="match status" value="1"/>
</dbReference>
<dbReference type="OrthoDB" id="6692864at2759"/>
<evidence type="ECO:0000259" key="19">
    <source>
        <dbReference type="SMART" id="SM00829"/>
    </source>
</evidence>
<dbReference type="InterPro" id="IPR013154">
    <property type="entry name" value="ADH-like_N"/>
</dbReference>
<evidence type="ECO:0000256" key="9">
    <source>
        <dbReference type="ARBA" id="ARBA00023004"/>
    </source>
</evidence>
<dbReference type="Pfam" id="PF00067">
    <property type="entry name" value="p450"/>
    <property type="match status" value="1"/>
</dbReference>
<dbReference type="SUPFAM" id="SSF48264">
    <property type="entry name" value="Cytochrome P450"/>
    <property type="match status" value="1"/>
</dbReference>
<dbReference type="InterPro" id="IPR036396">
    <property type="entry name" value="Cyt_P450_sf"/>
</dbReference>
<evidence type="ECO:0000256" key="11">
    <source>
        <dbReference type="ARBA" id="ARBA00023033"/>
    </source>
</evidence>
<dbReference type="CDD" id="cd05276">
    <property type="entry name" value="p53_inducible_oxidoreductase"/>
    <property type="match status" value="1"/>
</dbReference>
<keyword evidence="8" id="KW-0560">Oxidoreductase</keyword>
<feature type="binding site" description="axial binding residue" evidence="17">
    <location>
        <position position="666"/>
    </location>
    <ligand>
        <name>heme</name>
        <dbReference type="ChEBI" id="CHEBI:30413"/>
    </ligand>
    <ligandPart>
        <name>Fe</name>
        <dbReference type="ChEBI" id="CHEBI:18248"/>
    </ligandPart>
</feature>
<dbReference type="InterPro" id="IPR014189">
    <property type="entry name" value="Quinone_OxRdtase_PIG3"/>
</dbReference>
<dbReference type="EMBL" id="JACBAD010001713">
    <property type="protein sequence ID" value="KAF7136821.1"/>
    <property type="molecule type" value="Genomic_DNA"/>
</dbReference>
<feature type="transmembrane region" description="Helical" evidence="18">
    <location>
        <begin position="212"/>
        <end position="235"/>
    </location>
</feature>
<dbReference type="GO" id="GO:0020037">
    <property type="term" value="F:heme binding"/>
    <property type="evidence" value="ECO:0007669"/>
    <property type="project" value="InterPro"/>
</dbReference>
<evidence type="ECO:0000256" key="14">
    <source>
        <dbReference type="ARBA" id="ARBA00066322"/>
    </source>
</evidence>
<evidence type="ECO:0000256" key="8">
    <source>
        <dbReference type="ARBA" id="ARBA00023002"/>
    </source>
</evidence>
<dbReference type="InterPro" id="IPR002401">
    <property type="entry name" value="Cyt_P450_E_grp-I"/>
</dbReference>
<keyword evidence="10" id="KW-0843">Virulence</keyword>
<dbReference type="Pfam" id="PF00107">
    <property type="entry name" value="ADH_zinc_N"/>
    <property type="match status" value="1"/>
</dbReference>
<dbReference type="AlphaFoldDB" id="A0A8H6PHT1"/>
<evidence type="ECO:0000313" key="22">
    <source>
        <dbReference type="Proteomes" id="UP000630445"/>
    </source>
</evidence>
<feature type="domain" description="Enoyl reductase (ER)" evidence="19">
    <location>
        <begin position="718"/>
        <end position="1057"/>
    </location>
</feature>
<evidence type="ECO:0000313" key="21">
    <source>
        <dbReference type="EMBL" id="KAF7172900.1"/>
    </source>
</evidence>
<evidence type="ECO:0000256" key="15">
    <source>
        <dbReference type="ARBA" id="ARBA00068978"/>
    </source>
</evidence>
<name>A0A8H6PHT1_9EURO</name>
<comment type="subcellular location">
    <subcellularLocation>
        <location evidence="2">Membrane</location>
        <topology evidence="2">Multi-pass membrane protein</topology>
    </subcellularLocation>
</comment>
<dbReference type="Proteomes" id="UP000630445">
    <property type="component" value="Unassembled WGS sequence"/>
</dbReference>
<comment type="similarity">
    <text evidence="3">Belongs to the cytochrome P450 family.</text>
</comment>
<proteinExistence type="inferred from homology"/>
<comment type="cofactor">
    <cofactor evidence="1 17">
        <name>heme</name>
        <dbReference type="ChEBI" id="CHEBI:30413"/>
    </cofactor>
</comment>
<dbReference type="InterPro" id="IPR013149">
    <property type="entry name" value="ADH-like_C"/>
</dbReference>
<keyword evidence="4 17" id="KW-0349">Heme</keyword>
<dbReference type="SUPFAM" id="SSF51735">
    <property type="entry name" value="NAD(P)-binding Rossmann-fold domains"/>
    <property type="match status" value="1"/>
</dbReference>
<evidence type="ECO:0000256" key="16">
    <source>
        <dbReference type="ARBA" id="ARBA00079459"/>
    </source>
</evidence>
<keyword evidence="11" id="KW-0503">Monooxygenase</keyword>
<dbReference type="PRINTS" id="PR00463">
    <property type="entry name" value="EP450I"/>
</dbReference>
<feature type="transmembrane region" description="Helical" evidence="18">
    <location>
        <begin position="247"/>
        <end position="267"/>
    </location>
</feature>
<dbReference type="EC" id="1.14.14.118" evidence="14"/>
<evidence type="ECO:0000256" key="1">
    <source>
        <dbReference type="ARBA" id="ARBA00001971"/>
    </source>
</evidence>
<keyword evidence="6 17" id="KW-0479">Metal-binding</keyword>
<keyword evidence="12 18" id="KW-0472">Membrane</keyword>
<evidence type="ECO:0000256" key="2">
    <source>
        <dbReference type="ARBA" id="ARBA00004141"/>
    </source>
</evidence>
<dbReference type="GO" id="GO:0016705">
    <property type="term" value="F:oxidoreductase activity, acting on paired donors, with incorporation or reduction of molecular oxygen"/>
    <property type="evidence" value="ECO:0007669"/>
    <property type="project" value="InterPro"/>
</dbReference>
<dbReference type="PRINTS" id="PR00385">
    <property type="entry name" value="P450"/>
</dbReference>
<reference evidence="20" key="1">
    <citation type="submission" date="2020-06" db="EMBL/GenBank/DDBJ databases">
        <title>Draft genome sequences of strains closely related to Aspergillus parafelis and Aspergillus hiratsukae.</title>
        <authorList>
            <person name="Dos Santos R.A.C."/>
            <person name="Rivero-Menendez O."/>
            <person name="Steenwyk J.L."/>
            <person name="Mead M.E."/>
            <person name="Goldman G.H."/>
            <person name="Alastruey-Izquierdo A."/>
            <person name="Rokas A."/>
        </authorList>
    </citation>
    <scope>NUCLEOTIDE SEQUENCE</scope>
    <source>
        <strain evidence="20">CNM-CM5793</strain>
        <strain evidence="21">CNM-CM6106</strain>
    </source>
</reference>
<evidence type="ECO:0000256" key="4">
    <source>
        <dbReference type="ARBA" id="ARBA00022617"/>
    </source>
</evidence>
<dbReference type="InterPro" id="IPR014710">
    <property type="entry name" value="RmlC-like_jellyroll"/>
</dbReference>
<keyword evidence="22" id="KW-1185">Reference proteome</keyword>
<dbReference type="InterPro" id="IPR050121">
    <property type="entry name" value="Cytochrome_P450_monoxygenase"/>
</dbReference>
<evidence type="ECO:0000256" key="3">
    <source>
        <dbReference type="ARBA" id="ARBA00010617"/>
    </source>
</evidence>
<dbReference type="InterPro" id="IPR020843">
    <property type="entry name" value="ER"/>
</dbReference>
<dbReference type="GO" id="GO:0005506">
    <property type="term" value="F:iron ion binding"/>
    <property type="evidence" value="ECO:0007669"/>
    <property type="project" value="InterPro"/>
</dbReference>
<sequence length="1068" mass="118142">MSAANPGSRLVITSYDESGKSIIDSDVVSNAIRLASNEGDDALEFLPFHVVQNVPVKSAELLQKTNQNLPPIPRAPAEGVLFGSIDFPAGFRTAMHHTLSLDYGVILSGEVTLVLDGGEETLLKPGDLVIQRGTKHAWFNHGAEVCRMIFVAVAREKTELEAGESVRPLLVTLVLGTHWQTVSRTMRLEYLIAALAGLASHVGYFRRGEHHLYASLYVKAFTLTVAAAVAFLVYGQGDNVRHASSQVFRLAAAYLGGLYGSLLVYRVLLHPLNKFPGPLGYRISSFCLSSQLFKRNAFRHFRNLHKRYGPFVRVGPSELSIAHPEGVSVIYGQGSKCTKAAWYDLTKPITSLQTFRAKALHDRRRRIWSSAFSDRGLRGYEQRIQVHRRKLINHIRSLEGEPINMTKWFNLYSFDVMGDLAFGRSFDMLETSQEHWAIQLLNDGIKPLGFFLPMWFFRLMTSVPGLTRDWWRFINFCTERIQQRLKTKQTIPDIASAILAPLEGKKLTKDDLNLLTGDSQLIVVAGSDTTATTMASILYELVRHPQHIDKLRQELASYKTNNPAGEFLNEKIANLNHLNGVINETLRLHPPVPTALQRKTPPEGIEIDGTYIPGNMTVWCPQYVLGRDENSYSKPESFVPERWYQFPDMVKEKSAFAPFSLGSYGCIGRPLALLNIRTTLAQLVMTFDIALAPGEDGSKFEGNATEQFTISKDVRPGGTPAGLFINPSVPKPVPSPNECLVRVKTFGLNRGDTLQREGRYPPPAGITNIMGLEFAGVIEEIGSDGHPDEGLEKWKKGDEVFGLLYGGGYAEFVVVDKRMLITRPKELSWAVCGGLCEVWFTALQALHLVAAYDAKRVKSILWHAGGSSVSIAGIQLSLAANEYSIGKGSRAEPPRVFATARSDAKCEMCVKRLGCTAAVNPTSMPNWAAEIKKLNDGNGIDIVFDFVGGGSYFPLNLNTLALDGVMVSLGLLAGPIVPGPVDISPIIMKRLKVEGSTLRTRSLDYQIRLRDLFVEKVLPKLVDGRFQHVVNHVFEWEKIGEAHQMLENNATTGKIVCAVDSSNIPSLL</sequence>
<dbReference type="Gene3D" id="1.10.630.10">
    <property type="entry name" value="Cytochrome P450"/>
    <property type="match status" value="1"/>
</dbReference>
<dbReference type="CDD" id="cd02231">
    <property type="entry name" value="cupin_BLL6423-like"/>
    <property type="match status" value="1"/>
</dbReference>
<dbReference type="SUPFAM" id="SSF50129">
    <property type="entry name" value="GroES-like"/>
    <property type="match status" value="1"/>
</dbReference>
<dbReference type="GO" id="GO:0004497">
    <property type="term" value="F:monooxygenase activity"/>
    <property type="evidence" value="ECO:0007669"/>
    <property type="project" value="UniProtKB-KW"/>
</dbReference>
<dbReference type="SUPFAM" id="SSF51182">
    <property type="entry name" value="RmlC-like cupins"/>
    <property type="match status" value="1"/>
</dbReference>
<protein>
    <recommendedName>
        <fullName evidence="15">Tryprostatin B 6-hydroxylase</fullName>
        <ecNumber evidence="14">1.14.14.118</ecNumber>
    </recommendedName>
    <alternativeName>
        <fullName evidence="16">Fumitremorgin biosynthesis protein C</fullName>
    </alternativeName>
</protein>
<dbReference type="SMART" id="SM00829">
    <property type="entry name" value="PKS_ER"/>
    <property type="match status" value="1"/>
</dbReference>
<dbReference type="CDD" id="cd11061">
    <property type="entry name" value="CYP67-like"/>
    <property type="match status" value="1"/>
</dbReference>
<dbReference type="PANTHER" id="PTHR24305:SF112">
    <property type="entry name" value="L-ORNITHINE-N5-MONOOXYGENASE (EUROFUNG)"/>
    <property type="match status" value="1"/>
</dbReference>
<organism evidence="20 22">
    <name type="scientific">Aspergillus hiratsukae</name>
    <dbReference type="NCBI Taxonomy" id="1194566"/>
    <lineage>
        <taxon>Eukaryota</taxon>
        <taxon>Fungi</taxon>
        <taxon>Dikarya</taxon>
        <taxon>Ascomycota</taxon>
        <taxon>Pezizomycotina</taxon>
        <taxon>Eurotiomycetes</taxon>
        <taxon>Eurotiomycetidae</taxon>
        <taxon>Eurotiales</taxon>
        <taxon>Aspergillaceae</taxon>
        <taxon>Aspergillus</taxon>
        <taxon>Aspergillus subgen. Fumigati</taxon>
    </lineage>
</organism>
<evidence type="ECO:0000313" key="20">
    <source>
        <dbReference type="EMBL" id="KAF7136821.1"/>
    </source>
</evidence>
<dbReference type="InterPro" id="IPR036291">
    <property type="entry name" value="NAD(P)-bd_dom_sf"/>
</dbReference>
<keyword evidence="5 18" id="KW-0812">Transmembrane</keyword>
<evidence type="ECO:0000256" key="5">
    <source>
        <dbReference type="ARBA" id="ARBA00022692"/>
    </source>
</evidence>
<gene>
    <name evidence="20" type="ORF">CNMCM5793_006339</name>
    <name evidence="21" type="ORF">CNMCM6106_007066</name>
</gene>
<dbReference type="Pfam" id="PF08240">
    <property type="entry name" value="ADH_N"/>
    <property type="match status" value="1"/>
</dbReference>
<dbReference type="Gene3D" id="3.90.180.10">
    <property type="entry name" value="Medium-chain alcohol dehydrogenases, catalytic domain"/>
    <property type="match status" value="1"/>
</dbReference>
<evidence type="ECO:0000256" key="10">
    <source>
        <dbReference type="ARBA" id="ARBA00023026"/>
    </source>
</evidence>
<accession>A0A8H6PHT1</accession>
<dbReference type="Gene3D" id="2.60.120.10">
    <property type="entry name" value="Jelly Rolls"/>
    <property type="match status" value="1"/>
</dbReference>
<keyword evidence="9 17" id="KW-0408">Iron</keyword>
<evidence type="ECO:0000256" key="6">
    <source>
        <dbReference type="ARBA" id="ARBA00022723"/>
    </source>
</evidence>
<comment type="catalytic activity">
    <reaction evidence="13">
        <text>tryprostatin B + reduced [NADPH--hemoprotein reductase] + O2 = 6-hydroxytryprostatin B + oxidized [NADPH--hemoprotein reductase] + H2O + H(+)</text>
        <dbReference type="Rhea" id="RHEA:35955"/>
        <dbReference type="Rhea" id="RHEA-COMP:11964"/>
        <dbReference type="Rhea" id="RHEA-COMP:11965"/>
        <dbReference type="ChEBI" id="CHEBI:15377"/>
        <dbReference type="ChEBI" id="CHEBI:15378"/>
        <dbReference type="ChEBI" id="CHEBI:15379"/>
        <dbReference type="ChEBI" id="CHEBI:57618"/>
        <dbReference type="ChEBI" id="CHEBI:58210"/>
        <dbReference type="ChEBI" id="CHEBI:72760"/>
        <dbReference type="ChEBI" id="CHEBI:72762"/>
        <dbReference type="EC" id="1.14.14.118"/>
    </reaction>
</comment>
<dbReference type="InterPro" id="IPR001128">
    <property type="entry name" value="Cyt_P450"/>
</dbReference>
<comment type="caution">
    <text evidence="20">The sequence shown here is derived from an EMBL/GenBank/DDBJ whole genome shotgun (WGS) entry which is preliminary data.</text>
</comment>
<keyword evidence="7 18" id="KW-1133">Transmembrane helix</keyword>
<dbReference type="GO" id="GO:1902181">
    <property type="term" value="P:verruculogen biosynthetic process"/>
    <property type="evidence" value="ECO:0007669"/>
    <property type="project" value="UniProtKB-ARBA"/>
</dbReference>
<evidence type="ECO:0000256" key="18">
    <source>
        <dbReference type="SAM" id="Phobius"/>
    </source>
</evidence>
<evidence type="ECO:0000256" key="13">
    <source>
        <dbReference type="ARBA" id="ARBA00052018"/>
    </source>
</evidence>
<dbReference type="PANTHER" id="PTHR24305">
    <property type="entry name" value="CYTOCHROME P450"/>
    <property type="match status" value="1"/>
</dbReference>
<dbReference type="FunFam" id="1.10.630.10:FF:000063">
    <property type="entry name" value="Cytochrome P450 monooxygenase"/>
    <property type="match status" value="1"/>
</dbReference>
<dbReference type="EMBL" id="JACBAF010001820">
    <property type="protein sequence ID" value="KAF7172900.1"/>
    <property type="molecule type" value="Genomic_DNA"/>
</dbReference>